<reference evidence="4" key="1">
    <citation type="submission" date="2023-10" db="EMBL/GenBank/DDBJ databases">
        <authorList>
            <person name="Chen Y."/>
            <person name="Shah S."/>
            <person name="Dougan E. K."/>
            <person name="Thang M."/>
            <person name="Chan C."/>
        </authorList>
    </citation>
    <scope>NUCLEOTIDE SEQUENCE [LARGE SCALE GENOMIC DNA]</scope>
</reference>
<evidence type="ECO:0000313" key="5">
    <source>
        <dbReference type="Proteomes" id="UP001189429"/>
    </source>
</evidence>
<keyword evidence="5" id="KW-1185">Reference proteome</keyword>
<feature type="compositionally biased region" description="Polar residues" evidence="2">
    <location>
        <begin position="269"/>
        <end position="281"/>
    </location>
</feature>
<feature type="transmembrane region" description="Helical" evidence="3">
    <location>
        <begin position="59"/>
        <end position="85"/>
    </location>
</feature>
<accession>A0ABN9T1E6</accession>
<keyword evidence="1" id="KW-0175">Coiled coil</keyword>
<feature type="transmembrane region" description="Helical" evidence="3">
    <location>
        <begin position="25"/>
        <end position="47"/>
    </location>
</feature>
<dbReference type="SUPFAM" id="SSF54001">
    <property type="entry name" value="Cysteine proteinases"/>
    <property type="match status" value="1"/>
</dbReference>
<evidence type="ECO:0000313" key="4">
    <source>
        <dbReference type="EMBL" id="CAK0838585.1"/>
    </source>
</evidence>
<feature type="region of interest" description="Disordered" evidence="2">
    <location>
        <begin position="269"/>
        <end position="296"/>
    </location>
</feature>
<dbReference type="InterPro" id="IPR038765">
    <property type="entry name" value="Papain-like_cys_pep_sf"/>
</dbReference>
<feature type="region of interest" description="Disordered" evidence="2">
    <location>
        <begin position="332"/>
        <end position="379"/>
    </location>
</feature>
<evidence type="ECO:0000256" key="3">
    <source>
        <dbReference type="SAM" id="Phobius"/>
    </source>
</evidence>
<feature type="region of interest" description="Disordered" evidence="2">
    <location>
        <begin position="154"/>
        <end position="232"/>
    </location>
</feature>
<feature type="coiled-coil region" evidence="1">
    <location>
        <begin position="545"/>
        <end position="572"/>
    </location>
</feature>
<protein>
    <submittedName>
        <fullName evidence="4">Uncharacterized protein</fullName>
    </submittedName>
</protein>
<dbReference type="Proteomes" id="UP001189429">
    <property type="component" value="Unassembled WGS sequence"/>
</dbReference>
<feature type="compositionally biased region" description="Basic residues" evidence="2">
    <location>
        <begin position="188"/>
        <end position="211"/>
    </location>
</feature>
<keyword evidence="3" id="KW-0812">Transmembrane</keyword>
<organism evidence="4 5">
    <name type="scientific">Prorocentrum cordatum</name>
    <dbReference type="NCBI Taxonomy" id="2364126"/>
    <lineage>
        <taxon>Eukaryota</taxon>
        <taxon>Sar</taxon>
        <taxon>Alveolata</taxon>
        <taxon>Dinophyceae</taxon>
        <taxon>Prorocentrales</taxon>
        <taxon>Prorocentraceae</taxon>
        <taxon>Prorocentrum</taxon>
    </lineage>
</organism>
<comment type="caution">
    <text evidence="4">The sequence shown here is derived from an EMBL/GenBank/DDBJ whole genome shotgun (WGS) entry which is preliminary data.</text>
</comment>
<keyword evidence="3" id="KW-1133">Transmembrane helix</keyword>
<feature type="transmembrane region" description="Helical" evidence="3">
    <location>
        <begin position="106"/>
        <end position="131"/>
    </location>
</feature>
<feature type="non-terminal residue" evidence="4">
    <location>
        <position position="1"/>
    </location>
</feature>
<feature type="region of interest" description="Disordered" evidence="2">
    <location>
        <begin position="810"/>
        <end position="838"/>
    </location>
</feature>
<name>A0ABN9T1E6_9DINO</name>
<feature type="compositionally biased region" description="Low complexity" evidence="2">
    <location>
        <begin position="212"/>
        <end position="222"/>
    </location>
</feature>
<evidence type="ECO:0000256" key="2">
    <source>
        <dbReference type="SAM" id="MobiDB-lite"/>
    </source>
</evidence>
<proteinExistence type="predicted"/>
<dbReference type="EMBL" id="CAUYUJ010014233">
    <property type="protein sequence ID" value="CAK0838585.1"/>
    <property type="molecule type" value="Genomic_DNA"/>
</dbReference>
<feature type="compositionally biased region" description="Low complexity" evidence="2">
    <location>
        <begin position="340"/>
        <end position="359"/>
    </location>
</feature>
<dbReference type="Gene3D" id="3.90.70.80">
    <property type="match status" value="1"/>
</dbReference>
<feature type="compositionally biased region" description="Polar residues" evidence="2">
    <location>
        <begin position="367"/>
        <end position="378"/>
    </location>
</feature>
<evidence type="ECO:0000256" key="1">
    <source>
        <dbReference type="SAM" id="Coils"/>
    </source>
</evidence>
<sequence>KAPGLPPGRLTRVLRTTWLPVRLTVRLFSVFLAWFFITVPGLVRAWVPHSSEILSMGFLYIFAQALGLMWLLLVNMISIFSVGFVDYVQRWLSSEHSHMGSALEKVLAAYVQFCILRIMFFIGTSLGVIGWEAFSDFPTVRHLVIGERAGRFRPRPARRPAEARGARRRRRGRQHAAGAPPPLQGTRRCCRRSRGPRGSRTRRGRSTRGRRAPCAARCRPSPRTGPGAWSSHPGGGLAWAAQRGGAPGRPVLAEAARRRGSVLITSPLTTPRMQRSPSSTLFAPHTVPRSQARSRRATVAVGDFRAEAAEGAGQPWPATAEQLRACAEDAAGLPRRGDVSPPRRSMAAAEAESSPASRRTILPQPMPSGTQTAISSPHRTPAMTADVLSRSSPSDYLQSSMASSVPVGSGVVGAGGVVHRGVYFRPMVHVAPQQPHAAVHPLRQPAAPDRGAFQLRGPVLSDSGRRSPRLAFVQAGAAAPQHAALAHMHAALATPPAPCPVVYAPAQSPQQSPRLAMRTFRSSTFAASAFKAKLQEIAEKKDMELDAEKVHAAGAEKRLANLRKKFRETRSEQDKAAFETEKAKYLADHPDHKEQVEQAYSSTGDKYRITLNVETAAIFQINSSEVSVISRGREEGFTPAGLGCTQVEASRDPRRESGPEVTAIRTELSRMAKQAAFDEWSALLLSSSRVGSGLVSGRVSQVSQEPRDPCPWDLELREPDAWGGELEVQALCAVLKVNALIHQPAEVSKADELPRHVIKVDNYGDEARCVQLCFHKKYHSGEHYNSVRSSDDRGDNVPPFLTLAAIEQKMSQALSRSRRTGQRPANSGSSAPSPSPRG</sequence>
<feature type="compositionally biased region" description="Low complexity" evidence="2">
    <location>
        <begin position="823"/>
        <end position="832"/>
    </location>
</feature>
<gene>
    <name evidence="4" type="ORF">PCOR1329_LOCUS34503</name>
</gene>
<keyword evidence="3" id="KW-0472">Membrane</keyword>